<evidence type="ECO:0000313" key="1">
    <source>
        <dbReference type="EMBL" id="QMV84208.1"/>
    </source>
</evidence>
<accession>A0A7G5FC67</accession>
<dbReference type="Proteomes" id="UP000515570">
    <property type="component" value="Chromosome"/>
</dbReference>
<dbReference type="PANTHER" id="PTHR35810">
    <property type="entry name" value="CYTOPLASMIC PROTEIN-RELATED"/>
    <property type="match status" value="1"/>
</dbReference>
<dbReference type="RefSeq" id="WP_182385017.1">
    <property type="nucleotide sequence ID" value="NZ_CP059833.1"/>
</dbReference>
<reference evidence="1 2" key="1">
    <citation type="submission" date="2020-07" db="EMBL/GenBank/DDBJ databases">
        <title>non toxigenic Corynebacterium sp. nov from a clinical source.</title>
        <authorList>
            <person name="Bernier A.-M."/>
            <person name="Bernard K."/>
        </authorList>
    </citation>
    <scope>NUCLEOTIDE SEQUENCE [LARGE SCALE GENOMIC DNA]</scope>
    <source>
        <strain evidence="2">NML 93-0612</strain>
    </source>
</reference>
<keyword evidence="2" id="KW-1185">Reference proteome</keyword>
<proteinExistence type="predicted"/>
<gene>
    <name evidence="1" type="ORF">HW450_07405</name>
</gene>
<name>A0A7G5FC67_9CORY</name>
<dbReference type="EMBL" id="CP059833">
    <property type="protein sequence ID" value="QMV84208.1"/>
    <property type="molecule type" value="Genomic_DNA"/>
</dbReference>
<dbReference type="InterPro" id="IPR036388">
    <property type="entry name" value="WH-like_DNA-bd_sf"/>
</dbReference>
<dbReference type="PANTHER" id="PTHR35810:SF1">
    <property type="entry name" value="CYTOPLASMIC PROTEIN"/>
    <property type="match status" value="1"/>
</dbReference>
<dbReference type="InterPro" id="IPR011204">
    <property type="entry name" value="Virulence_RhuM-like"/>
</dbReference>
<dbReference type="AlphaFoldDB" id="A0A7G5FC67"/>
<protein>
    <submittedName>
        <fullName evidence="1">Virulence RhuM family protein</fullName>
    </submittedName>
</protein>
<dbReference type="Pfam" id="PF13310">
    <property type="entry name" value="Virulence_RhuM"/>
    <property type="match status" value="1"/>
</dbReference>
<evidence type="ECO:0000313" key="2">
    <source>
        <dbReference type="Proteomes" id="UP000515570"/>
    </source>
</evidence>
<sequence length="358" mass="42171">MSTPDQPIEKGVDQLGEFVIYRTLDDLTEVHLRLIDGSVWMTQAEIAELFGITSATVSIHLKNIYAENELTRDRTLKEFQRVQNEGDRDIVRSLNHYNLDAIMAVGYRVRGPRGVQFRTWASSILTEYLVKGFVMNDEKLKDPRGQDYFDELLARIRDIRSSEYRFYAKLRDIFSLADDYDAKAPSTRHFFQRIQDKLHYAITGLTSSEIIATRCDPQADNLGLTSFKGNVVRKRDITSAKNYLTKDELEMLNFLVSQYLDYAEQQARRRKVIHMADWIEKTDSFIEFNEYEPLKDRGRITRKEVEKLAIERYEIFDSRRREKEDSVVEIELLERLKEMDRRILADRKRLEPRKASDE</sequence>
<organism evidence="1 2">
    <name type="scientific">Corynebacterium hindlerae</name>
    <dbReference type="NCBI Taxonomy" id="699041"/>
    <lineage>
        <taxon>Bacteria</taxon>
        <taxon>Bacillati</taxon>
        <taxon>Actinomycetota</taxon>
        <taxon>Actinomycetes</taxon>
        <taxon>Mycobacteriales</taxon>
        <taxon>Corynebacteriaceae</taxon>
        <taxon>Corynebacterium</taxon>
    </lineage>
</organism>
<dbReference type="Gene3D" id="1.10.10.10">
    <property type="entry name" value="Winged helix-like DNA-binding domain superfamily/Winged helix DNA-binding domain"/>
    <property type="match status" value="1"/>
</dbReference>
<dbReference type="PIRSF" id="PIRSF015268">
    <property type="entry name" value="Virulence_RhuM"/>
    <property type="match status" value="1"/>
</dbReference>